<accession>A0A1M4Z2L8</accession>
<dbReference type="EMBL" id="FQVD01000011">
    <property type="protein sequence ID" value="SHF12037.1"/>
    <property type="molecule type" value="Genomic_DNA"/>
</dbReference>
<dbReference type="AlphaFoldDB" id="A0A1M4Z2L8"/>
<gene>
    <name evidence="1" type="ORF">SAMN05444349_111130</name>
</gene>
<protein>
    <submittedName>
        <fullName evidence="1">Uncharacterized protein</fullName>
    </submittedName>
</protein>
<name>A0A1M4Z2L8_9BACE</name>
<proteinExistence type="predicted"/>
<evidence type="ECO:0000313" key="1">
    <source>
        <dbReference type="EMBL" id="SHF12037.1"/>
    </source>
</evidence>
<dbReference type="Proteomes" id="UP000184436">
    <property type="component" value="Unassembled WGS sequence"/>
</dbReference>
<evidence type="ECO:0000313" key="2">
    <source>
        <dbReference type="Proteomes" id="UP000184436"/>
    </source>
</evidence>
<sequence length="33" mass="3838">MEIGLYSDMSRSEKNAFIPTKIEPQNSIQYAYI</sequence>
<keyword evidence="2" id="KW-1185">Reference proteome</keyword>
<reference evidence="1" key="1">
    <citation type="submission" date="2016-11" db="EMBL/GenBank/DDBJ databases">
        <authorList>
            <person name="Jaros S."/>
            <person name="Januszkiewicz K."/>
            <person name="Wedrychowicz H."/>
        </authorList>
    </citation>
    <scope>NUCLEOTIDE SEQUENCE [LARGE SCALE GENOMIC DNA]</scope>
    <source>
        <strain evidence="1">DSM 26883</strain>
    </source>
</reference>
<organism evidence="1 2">
    <name type="scientific">Bacteroides faecichinchillae</name>
    <dbReference type="NCBI Taxonomy" id="871325"/>
    <lineage>
        <taxon>Bacteria</taxon>
        <taxon>Pseudomonadati</taxon>
        <taxon>Bacteroidota</taxon>
        <taxon>Bacteroidia</taxon>
        <taxon>Bacteroidales</taxon>
        <taxon>Bacteroidaceae</taxon>
        <taxon>Bacteroides</taxon>
    </lineage>
</organism>